<accession>A0A9W8ZJY2</accession>
<gene>
    <name evidence="2" type="ORF">N0V91_001712</name>
</gene>
<dbReference type="EMBL" id="JAPEVA010000007">
    <property type="protein sequence ID" value="KAJ4410784.1"/>
    <property type="molecule type" value="Genomic_DNA"/>
</dbReference>
<feature type="compositionally biased region" description="Basic and acidic residues" evidence="1">
    <location>
        <begin position="1"/>
        <end position="15"/>
    </location>
</feature>
<sequence length="127" mass="14809">MEDLKQRLEFDEEPRPTCLQLSTEEFPDNDDLSEVTISTYVVAKLNYTELILKIRQGLGTQDETEIASFLEIKPLNPPPAPKVTIPTWIERARLSNHIGTDEHFQLIRMWMDTYWLRVHAAMSHTQL</sequence>
<protein>
    <submittedName>
        <fullName evidence="2">Uncharacterized protein</fullName>
    </submittedName>
</protein>
<reference evidence="2" key="1">
    <citation type="submission" date="2022-10" db="EMBL/GenBank/DDBJ databases">
        <title>Tapping the CABI collections for fungal endophytes: first genome assemblies for Collariella, Neodidymelliopsis, Ascochyta clinopodiicola, Didymella pomorum, Didymosphaeria variabile, Neocosmospora piperis and Neocucurbitaria cava.</title>
        <authorList>
            <person name="Hill R."/>
        </authorList>
    </citation>
    <scope>NUCLEOTIDE SEQUENCE</scope>
    <source>
        <strain evidence="2">IMI 355091</strain>
    </source>
</reference>
<evidence type="ECO:0000313" key="3">
    <source>
        <dbReference type="Proteomes" id="UP001140510"/>
    </source>
</evidence>
<evidence type="ECO:0000256" key="1">
    <source>
        <dbReference type="SAM" id="MobiDB-lite"/>
    </source>
</evidence>
<keyword evidence="3" id="KW-1185">Reference proteome</keyword>
<evidence type="ECO:0000313" key="2">
    <source>
        <dbReference type="EMBL" id="KAJ4410784.1"/>
    </source>
</evidence>
<name>A0A9W8ZJY2_9PLEO</name>
<dbReference type="Proteomes" id="UP001140510">
    <property type="component" value="Unassembled WGS sequence"/>
</dbReference>
<comment type="caution">
    <text evidence="2">The sequence shown here is derived from an EMBL/GenBank/DDBJ whole genome shotgun (WGS) entry which is preliminary data.</text>
</comment>
<proteinExistence type="predicted"/>
<feature type="region of interest" description="Disordered" evidence="1">
    <location>
        <begin position="1"/>
        <end position="25"/>
    </location>
</feature>
<dbReference type="AlphaFoldDB" id="A0A9W8ZJY2"/>
<organism evidence="2 3">
    <name type="scientific">Didymella pomorum</name>
    <dbReference type="NCBI Taxonomy" id="749634"/>
    <lineage>
        <taxon>Eukaryota</taxon>
        <taxon>Fungi</taxon>
        <taxon>Dikarya</taxon>
        <taxon>Ascomycota</taxon>
        <taxon>Pezizomycotina</taxon>
        <taxon>Dothideomycetes</taxon>
        <taxon>Pleosporomycetidae</taxon>
        <taxon>Pleosporales</taxon>
        <taxon>Pleosporineae</taxon>
        <taxon>Didymellaceae</taxon>
        <taxon>Didymella</taxon>
    </lineage>
</organism>